<sequence length="270" mass="30646">MDTTRFIRNFILFKEVLQKQNFNNKDLNTTSMQAALQSEQLALNEEAQYLQSEQVRAKMQIDFLGMQANLQNAKAETLNKLIQCEAMIKSLRDNAIINRANAFVSLLQVQANASNALTFHNFETAFKIISQIGSEYDETNSSNFKKNNAGATMKKENQTNELKTILNKLSQELDKLNEQSEVNSIQVFSDKLEVLKDAPTRLWGFSTLSNANEGFYNEENEEIARGSVCLFRSDKVGKHIITFKASKEAIKLEKNITISVVSNKLKERTN</sequence>
<accession>A0AB32X675</accession>
<dbReference type="RefSeq" id="WP_000381807.1">
    <property type="nucleotide sequence ID" value="NC_017358.1"/>
</dbReference>
<reference evidence="3" key="1">
    <citation type="submission" date="2010-06" db="EMBL/GenBank/DDBJ databases">
        <title>Complete genome sequence of Helicobacter pylori strain Cuz20.</title>
        <authorList>
            <person name="Kersulyte D."/>
            <person name="Herrera P."/>
            <person name="Gilman R.H."/>
            <person name="Berg D.E."/>
        </authorList>
    </citation>
    <scope>NUCLEOTIDE SEQUENCE [LARGE SCALE GENOMIC DNA]</scope>
    <source>
        <strain evidence="3">Cuz20</strain>
    </source>
</reference>
<organism evidence="2 3">
    <name type="scientific">Helicobacter pylori (strain Cuz20)</name>
    <dbReference type="NCBI Taxonomy" id="765964"/>
    <lineage>
        <taxon>Bacteria</taxon>
        <taxon>Pseudomonadati</taxon>
        <taxon>Campylobacterota</taxon>
        <taxon>Epsilonproteobacteria</taxon>
        <taxon>Campylobacterales</taxon>
        <taxon>Helicobacteraceae</taxon>
        <taxon>Helicobacter</taxon>
    </lineage>
</organism>
<feature type="coiled-coil region" evidence="1">
    <location>
        <begin position="155"/>
        <end position="186"/>
    </location>
</feature>
<proteinExistence type="predicted"/>
<evidence type="ECO:0000313" key="2">
    <source>
        <dbReference type="EMBL" id="ADO03380.1"/>
    </source>
</evidence>
<protein>
    <submittedName>
        <fullName evidence="2">Uncharacterized protein</fullName>
    </submittedName>
</protein>
<dbReference type="EMBL" id="CP002076">
    <property type="protein sequence ID" value="ADO03380.1"/>
    <property type="molecule type" value="Genomic_DNA"/>
</dbReference>
<evidence type="ECO:0000256" key="1">
    <source>
        <dbReference type="SAM" id="Coils"/>
    </source>
</evidence>
<dbReference type="AlphaFoldDB" id="A0AB32X675"/>
<evidence type="ECO:0000313" key="3">
    <source>
        <dbReference type="Proteomes" id="UP000006864"/>
    </source>
</evidence>
<dbReference type="Proteomes" id="UP000006864">
    <property type="component" value="Chromosome"/>
</dbReference>
<dbReference type="KEGG" id="hpu:HPCU_00980"/>
<keyword evidence="1" id="KW-0175">Coiled coil</keyword>
<name>A0AB32X675_HELPC</name>
<gene>
    <name evidence="2" type="ordered locus">HPCU_00980</name>
</gene>